<dbReference type="OrthoDB" id="3540262at2759"/>
<gene>
    <name evidence="2" type="ORF">BGAL_0117g00180</name>
</gene>
<feature type="compositionally biased region" description="Polar residues" evidence="1">
    <location>
        <begin position="148"/>
        <end position="166"/>
    </location>
</feature>
<feature type="compositionally biased region" description="Low complexity" evidence="1">
    <location>
        <begin position="127"/>
        <end position="142"/>
    </location>
</feature>
<evidence type="ECO:0000313" key="2">
    <source>
        <dbReference type="EMBL" id="THV51263.1"/>
    </source>
</evidence>
<feature type="compositionally biased region" description="Polar residues" evidence="1">
    <location>
        <begin position="204"/>
        <end position="216"/>
    </location>
</feature>
<proteinExistence type="predicted"/>
<keyword evidence="3" id="KW-1185">Reference proteome</keyword>
<reference evidence="2 3" key="1">
    <citation type="submission" date="2017-12" db="EMBL/GenBank/DDBJ databases">
        <title>Comparative genomics of Botrytis spp.</title>
        <authorList>
            <person name="Valero-Jimenez C.A."/>
            <person name="Tapia P."/>
            <person name="Veloso J."/>
            <person name="Silva-Moreno E."/>
            <person name="Staats M."/>
            <person name="Valdes J.H."/>
            <person name="Van Kan J.A.L."/>
        </authorList>
    </citation>
    <scope>NUCLEOTIDE SEQUENCE [LARGE SCALE GENOMIC DNA]</scope>
    <source>
        <strain evidence="2 3">MUCL435</strain>
    </source>
</reference>
<name>A0A4S8R0I2_9HELO</name>
<sequence length="251" mass="27295">MAKGPIVLHRKSRGEGHLIHYPPQDTLTAINDTQRQEYNKALICKGVSDDGDEELLRNDNYKRLFPWYEKQKNISSHLSRIRRVAQPTTASKLPPNLTPAQQQQVQAQKQVYDAHVAVSRIAASQVAPPSTQKATASASSQSDLIHRSSAQNDSTTRLQSGGNSSPGRVEPPLASDNLSTPGATANPSEQAGPATDSHYGQADYQAQTEYSNNSDSDSYRESSADITDDNQLLPTPSTPHIIVKTEPLSPT</sequence>
<evidence type="ECO:0000256" key="1">
    <source>
        <dbReference type="SAM" id="MobiDB-lite"/>
    </source>
</evidence>
<accession>A0A4S8R0I2</accession>
<evidence type="ECO:0000313" key="3">
    <source>
        <dbReference type="Proteomes" id="UP000308671"/>
    </source>
</evidence>
<protein>
    <submittedName>
        <fullName evidence="2">Uncharacterized protein</fullName>
    </submittedName>
</protein>
<dbReference type="AlphaFoldDB" id="A0A4S8R0I2"/>
<feature type="region of interest" description="Disordered" evidence="1">
    <location>
        <begin position="124"/>
        <end position="251"/>
    </location>
</feature>
<dbReference type="Proteomes" id="UP000308671">
    <property type="component" value="Unassembled WGS sequence"/>
</dbReference>
<feature type="compositionally biased region" description="Polar residues" evidence="1">
    <location>
        <begin position="176"/>
        <end position="189"/>
    </location>
</feature>
<dbReference type="EMBL" id="PQXL01000117">
    <property type="protein sequence ID" value="THV51263.1"/>
    <property type="molecule type" value="Genomic_DNA"/>
</dbReference>
<comment type="caution">
    <text evidence="2">The sequence shown here is derived from an EMBL/GenBank/DDBJ whole genome shotgun (WGS) entry which is preliminary data.</text>
</comment>
<organism evidence="2 3">
    <name type="scientific">Botrytis galanthina</name>
    <dbReference type="NCBI Taxonomy" id="278940"/>
    <lineage>
        <taxon>Eukaryota</taxon>
        <taxon>Fungi</taxon>
        <taxon>Dikarya</taxon>
        <taxon>Ascomycota</taxon>
        <taxon>Pezizomycotina</taxon>
        <taxon>Leotiomycetes</taxon>
        <taxon>Helotiales</taxon>
        <taxon>Sclerotiniaceae</taxon>
        <taxon>Botrytis</taxon>
    </lineage>
</organism>